<dbReference type="InterPro" id="IPR010982">
    <property type="entry name" value="Lambda_DNA-bd_dom_sf"/>
</dbReference>
<comment type="caution">
    <text evidence="2">The sequence shown here is derived from an EMBL/GenBank/DDBJ whole genome shotgun (WGS) entry which is preliminary data.</text>
</comment>
<proteinExistence type="predicted"/>
<gene>
    <name evidence="2" type="ORF">San01_43220</name>
</gene>
<organism evidence="2 3">
    <name type="scientific">Streptomyces angustmyceticus</name>
    <dbReference type="NCBI Taxonomy" id="285578"/>
    <lineage>
        <taxon>Bacteria</taxon>
        <taxon>Bacillati</taxon>
        <taxon>Actinomycetota</taxon>
        <taxon>Actinomycetes</taxon>
        <taxon>Kitasatosporales</taxon>
        <taxon>Streptomycetaceae</taxon>
        <taxon>Streptomyces</taxon>
    </lineage>
</organism>
<sequence length="118" mass="13177">MAVRKPPTERQRRLGAELRKMREHVGLSLTEAAALHGTDRTTVSNIEAGRFGVSADRVRVWAANYSCPDAAYIDALSQMARERRAVSANWWESYRDRLAVTALDLAEMEHHASALRGA</sequence>
<evidence type="ECO:0000313" key="2">
    <source>
        <dbReference type="EMBL" id="GES31835.1"/>
    </source>
</evidence>
<dbReference type="PROSITE" id="PS50943">
    <property type="entry name" value="HTH_CROC1"/>
    <property type="match status" value="1"/>
</dbReference>
<dbReference type="EMBL" id="BLAG01000011">
    <property type="protein sequence ID" value="GES31835.1"/>
    <property type="molecule type" value="Genomic_DNA"/>
</dbReference>
<reference evidence="2 3" key="1">
    <citation type="submission" date="2019-10" db="EMBL/GenBank/DDBJ databases">
        <title>Whole genome shotgun sequence of Streptomyces angustmyceticus NBRC 3934.</title>
        <authorList>
            <person name="Hosoyama A."/>
            <person name="Ichikawa N."/>
            <person name="Kimura A."/>
            <person name="Kitahashi Y."/>
            <person name="Komaki H."/>
            <person name="Uohara A."/>
        </authorList>
    </citation>
    <scope>NUCLEOTIDE SEQUENCE [LARGE SCALE GENOMIC DNA]</scope>
    <source>
        <strain evidence="2 3">NBRC 3934</strain>
    </source>
</reference>
<dbReference type="SUPFAM" id="SSF47413">
    <property type="entry name" value="lambda repressor-like DNA-binding domains"/>
    <property type="match status" value="1"/>
</dbReference>
<dbReference type="AlphaFoldDB" id="A0A5J4LNB8"/>
<evidence type="ECO:0000313" key="3">
    <source>
        <dbReference type="Proteomes" id="UP000325598"/>
    </source>
</evidence>
<accession>A0A5J4LNB8</accession>
<dbReference type="SMART" id="SM00530">
    <property type="entry name" value="HTH_XRE"/>
    <property type="match status" value="1"/>
</dbReference>
<dbReference type="GO" id="GO:0003677">
    <property type="term" value="F:DNA binding"/>
    <property type="evidence" value="ECO:0007669"/>
    <property type="project" value="InterPro"/>
</dbReference>
<dbReference type="RefSeq" id="WP_308686911.1">
    <property type="nucleotide sequence ID" value="NZ_BLAG01000011.1"/>
</dbReference>
<protein>
    <recommendedName>
        <fullName evidence="1">HTH cro/C1-type domain-containing protein</fullName>
    </recommendedName>
</protein>
<dbReference type="Gene3D" id="1.10.260.40">
    <property type="entry name" value="lambda repressor-like DNA-binding domains"/>
    <property type="match status" value="1"/>
</dbReference>
<name>A0A5J4LNB8_9ACTN</name>
<feature type="domain" description="HTH cro/C1-type" evidence="1">
    <location>
        <begin position="18"/>
        <end position="73"/>
    </location>
</feature>
<dbReference type="Proteomes" id="UP000325598">
    <property type="component" value="Unassembled WGS sequence"/>
</dbReference>
<dbReference type="Pfam" id="PF13560">
    <property type="entry name" value="HTH_31"/>
    <property type="match status" value="1"/>
</dbReference>
<evidence type="ECO:0000259" key="1">
    <source>
        <dbReference type="PROSITE" id="PS50943"/>
    </source>
</evidence>
<dbReference type="InterPro" id="IPR001387">
    <property type="entry name" value="Cro/C1-type_HTH"/>
</dbReference>
<keyword evidence="3" id="KW-1185">Reference proteome</keyword>
<dbReference type="CDD" id="cd00093">
    <property type="entry name" value="HTH_XRE"/>
    <property type="match status" value="1"/>
</dbReference>